<dbReference type="PROSITE" id="PS51257">
    <property type="entry name" value="PROKAR_LIPOPROTEIN"/>
    <property type="match status" value="1"/>
</dbReference>
<dbReference type="RefSeq" id="WP_150062925.1">
    <property type="nucleotide sequence ID" value="NZ_JACHII010000010.1"/>
</dbReference>
<dbReference type="SUPFAM" id="SSF51430">
    <property type="entry name" value="NAD(P)-linked oxidoreductase"/>
    <property type="match status" value="1"/>
</dbReference>
<evidence type="ECO:0000313" key="3">
    <source>
        <dbReference type="Proteomes" id="UP000324065"/>
    </source>
</evidence>
<dbReference type="CDD" id="cd19095">
    <property type="entry name" value="AKR_PA4992-like"/>
    <property type="match status" value="1"/>
</dbReference>
<feature type="domain" description="NADP-dependent oxidoreductase" evidence="1">
    <location>
        <begin position="19"/>
        <end position="304"/>
    </location>
</feature>
<dbReference type="Proteomes" id="UP000324065">
    <property type="component" value="Unassembled WGS sequence"/>
</dbReference>
<dbReference type="Gene3D" id="3.20.20.100">
    <property type="entry name" value="NADP-dependent oxidoreductase domain"/>
    <property type="match status" value="1"/>
</dbReference>
<dbReference type="OrthoDB" id="7348196at2"/>
<proteinExistence type="predicted"/>
<sequence length="310" mass="32900">MSPNVGRALGRTGWTISPLGLGCASYWAKPRFSETRARAVLTAALEAGITVLDTGASYAHGHAERRLGRLLREVGADPHSLLIGTKAGTVPDARGRLVKDFRPATVVAQVRASQTALGLERLPLLQLHGPAPEDLTDELLRALEDLRTQGDVALLGINGFVDITRHATGMAPFDVLMPFLSVMEPDNRALVAGAAATGQGVMVAGPLARMAFAPPLGRWLTRPSGLWYLARALRHGPGPLLRARALRPALTAPDWTPAQLALAWVLEQPGVACAVFGTTTPAHVTELAAAARRPLPETVRDAIARVHGDR</sequence>
<protein>
    <submittedName>
        <fullName evidence="2">Aldo/keto reductase</fullName>
    </submittedName>
</protein>
<organism evidence="2 3">
    <name type="scientific">Roseospira marina</name>
    <dbReference type="NCBI Taxonomy" id="140057"/>
    <lineage>
        <taxon>Bacteria</taxon>
        <taxon>Pseudomonadati</taxon>
        <taxon>Pseudomonadota</taxon>
        <taxon>Alphaproteobacteria</taxon>
        <taxon>Rhodospirillales</taxon>
        <taxon>Rhodospirillaceae</taxon>
        <taxon>Roseospira</taxon>
    </lineage>
</organism>
<evidence type="ECO:0000259" key="1">
    <source>
        <dbReference type="Pfam" id="PF00248"/>
    </source>
</evidence>
<dbReference type="InterPro" id="IPR053135">
    <property type="entry name" value="AKR2_Oxidoreductase"/>
</dbReference>
<gene>
    <name evidence="2" type="ORF">F1188_13340</name>
</gene>
<name>A0A5M6I9Z7_9PROT</name>
<keyword evidence="3" id="KW-1185">Reference proteome</keyword>
<dbReference type="Pfam" id="PF00248">
    <property type="entry name" value="Aldo_ket_red"/>
    <property type="match status" value="1"/>
</dbReference>
<comment type="caution">
    <text evidence="2">The sequence shown here is derived from an EMBL/GenBank/DDBJ whole genome shotgun (WGS) entry which is preliminary data.</text>
</comment>
<accession>A0A5M6I9Z7</accession>
<dbReference type="InterPro" id="IPR023210">
    <property type="entry name" value="NADP_OxRdtase_dom"/>
</dbReference>
<dbReference type="EMBL" id="VWPJ01000012">
    <property type="protein sequence ID" value="KAA5605013.1"/>
    <property type="molecule type" value="Genomic_DNA"/>
</dbReference>
<dbReference type="PANTHER" id="PTHR43312:SF1">
    <property type="entry name" value="NADP-DEPENDENT OXIDOREDUCTASE DOMAIN-CONTAINING PROTEIN"/>
    <property type="match status" value="1"/>
</dbReference>
<dbReference type="AlphaFoldDB" id="A0A5M6I9Z7"/>
<evidence type="ECO:0000313" key="2">
    <source>
        <dbReference type="EMBL" id="KAA5605013.1"/>
    </source>
</evidence>
<dbReference type="InterPro" id="IPR036812">
    <property type="entry name" value="NAD(P)_OxRdtase_dom_sf"/>
</dbReference>
<reference evidence="2 3" key="1">
    <citation type="submission" date="2019-09" db="EMBL/GenBank/DDBJ databases">
        <title>Genome sequence of Roseospira marina, one of the more divergent members of the non-sulfur purple photosynthetic bacterial family, the Rhodospirillaceae.</title>
        <authorList>
            <person name="Meyer T."/>
            <person name="Kyndt J."/>
        </authorList>
    </citation>
    <scope>NUCLEOTIDE SEQUENCE [LARGE SCALE GENOMIC DNA]</scope>
    <source>
        <strain evidence="2 3">DSM 15113</strain>
    </source>
</reference>
<dbReference type="PANTHER" id="PTHR43312">
    <property type="entry name" value="D-THREO-ALDOSE 1-DEHYDROGENASE"/>
    <property type="match status" value="1"/>
</dbReference>